<evidence type="ECO:0000313" key="2">
    <source>
        <dbReference type="EMBL" id="KAF3589324.1"/>
    </source>
</evidence>
<dbReference type="EMBL" id="QGKX02000088">
    <property type="protein sequence ID" value="KAF3589324.1"/>
    <property type="molecule type" value="Genomic_DNA"/>
</dbReference>
<dbReference type="Proteomes" id="UP000712600">
    <property type="component" value="Unassembled WGS sequence"/>
</dbReference>
<name>A0A3N6RQ16_BRACR</name>
<dbReference type="AlphaFoldDB" id="A0A3N6RQ16"/>
<protein>
    <submittedName>
        <fullName evidence="1">Uncharacterized protein</fullName>
    </submittedName>
</protein>
<sequence length="81" mass="8805">MEPTGFRNDFGLILAKFGSVRPWRRSWRTDSGSSTAVTVAAAAMGGHHVGHHGGYGYHHGGKYEREVFGGGKSEPCLNVRF</sequence>
<gene>
    <name evidence="1" type="ORF">F2Q68_00015026</name>
    <name evidence="2" type="ORF">F2Q69_00028710</name>
</gene>
<dbReference type="EMBL" id="QGKW02001940">
    <property type="protein sequence ID" value="KAF2556832.1"/>
    <property type="molecule type" value="Genomic_DNA"/>
</dbReference>
<evidence type="ECO:0000313" key="1">
    <source>
        <dbReference type="EMBL" id="KAF2556832.1"/>
    </source>
</evidence>
<proteinExistence type="predicted"/>
<comment type="caution">
    <text evidence="1">The sequence shown here is derived from an EMBL/GenBank/DDBJ whole genome shotgun (WGS) entry which is preliminary data.</text>
</comment>
<reference evidence="1" key="1">
    <citation type="submission" date="2019-12" db="EMBL/GenBank/DDBJ databases">
        <title>Genome sequencing and annotation of Brassica cretica.</title>
        <authorList>
            <person name="Studholme D.J."/>
            <person name="Sarris P.F."/>
        </authorList>
    </citation>
    <scope>NUCLEOTIDE SEQUENCE</scope>
    <source>
        <strain evidence="1">PFS-001/15</strain>
        <tissue evidence="1">Leaf</tissue>
    </source>
</reference>
<dbReference type="Proteomes" id="UP000712281">
    <property type="component" value="Unassembled WGS sequence"/>
</dbReference>
<reference evidence="2" key="2">
    <citation type="submission" date="2019-12" db="EMBL/GenBank/DDBJ databases">
        <title>Genome sequencing and annotation of Brassica cretica.</title>
        <authorList>
            <person name="Studholme D.J."/>
            <person name="Sarris P."/>
        </authorList>
    </citation>
    <scope>NUCLEOTIDE SEQUENCE</scope>
    <source>
        <strain evidence="2">PFS-109/04</strain>
        <tissue evidence="2">Leaf</tissue>
    </source>
</reference>
<organism evidence="1 3">
    <name type="scientific">Brassica cretica</name>
    <name type="common">Mustard</name>
    <dbReference type="NCBI Taxonomy" id="69181"/>
    <lineage>
        <taxon>Eukaryota</taxon>
        <taxon>Viridiplantae</taxon>
        <taxon>Streptophyta</taxon>
        <taxon>Embryophyta</taxon>
        <taxon>Tracheophyta</taxon>
        <taxon>Spermatophyta</taxon>
        <taxon>Magnoliopsida</taxon>
        <taxon>eudicotyledons</taxon>
        <taxon>Gunneridae</taxon>
        <taxon>Pentapetalae</taxon>
        <taxon>rosids</taxon>
        <taxon>malvids</taxon>
        <taxon>Brassicales</taxon>
        <taxon>Brassicaceae</taxon>
        <taxon>Brassiceae</taxon>
        <taxon>Brassica</taxon>
    </lineage>
</organism>
<accession>A0A3N6RQ16</accession>
<evidence type="ECO:0000313" key="3">
    <source>
        <dbReference type="Proteomes" id="UP000712281"/>
    </source>
</evidence>